<dbReference type="Pfam" id="PF13578">
    <property type="entry name" value="Methyltransf_24"/>
    <property type="match status" value="1"/>
</dbReference>
<dbReference type="HOGENOM" id="CLU_077230_0_0_1"/>
<sequence length="314" mass="35583">MDVFMHRLSIERHLMVINLNRQKKFVDQKKLTESSIVRAIMPTQDKSPLAPRAPANAGGVDFTYNPFTREGHSFWSSVVGMDITPGIFDDCNKIDGGLKSVRPMPAMFYKTYDEYTKKLADISKGMTLEGTSLAYPEESLVLWNIISRVPYIKTVCETGFNTGEGTVLWLTARPDVHVYSFDIGGHPYAKPMAKHVQELFPGRHNITWGDSTKTLPVFIKNNPGILCDIIYVDGGHTYGISKTDFENFSKLGYTGSIVILDNYPDYRLTFMKDLGGMWEDNRRLMNILEVFKCSYGRKRNQGFSFGILTKPTEI</sequence>
<proteinExistence type="predicted"/>
<name>R7TSC6_CAPTE</name>
<dbReference type="OrthoDB" id="6074443at2759"/>
<organism evidence="1">
    <name type="scientific">Capitella teleta</name>
    <name type="common">Polychaete worm</name>
    <dbReference type="NCBI Taxonomy" id="283909"/>
    <lineage>
        <taxon>Eukaryota</taxon>
        <taxon>Metazoa</taxon>
        <taxon>Spiralia</taxon>
        <taxon>Lophotrochozoa</taxon>
        <taxon>Annelida</taxon>
        <taxon>Polychaeta</taxon>
        <taxon>Sedentaria</taxon>
        <taxon>Scolecida</taxon>
        <taxon>Capitellidae</taxon>
        <taxon>Capitella</taxon>
    </lineage>
</organism>
<evidence type="ECO:0000313" key="1">
    <source>
        <dbReference type="EMBL" id="ELT94381.1"/>
    </source>
</evidence>
<dbReference type="EMBL" id="AMQN01002529">
    <property type="status" value="NOT_ANNOTATED_CDS"/>
    <property type="molecule type" value="Genomic_DNA"/>
</dbReference>
<accession>R7TSC6</accession>
<reference evidence="2" key="3">
    <citation type="submission" date="2015-06" db="UniProtKB">
        <authorList>
            <consortium name="EnsemblMetazoa"/>
        </authorList>
    </citation>
    <scope>IDENTIFICATION</scope>
</reference>
<gene>
    <name evidence="1" type="ORF">CAPTEDRAFT_193007</name>
</gene>
<dbReference type="EnsemblMetazoa" id="CapteT193007">
    <property type="protein sequence ID" value="CapteP193007"/>
    <property type="gene ID" value="CapteG193007"/>
</dbReference>
<reference evidence="3" key="1">
    <citation type="submission" date="2012-12" db="EMBL/GenBank/DDBJ databases">
        <authorList>
            <person name="Hellsten U."/>
            <person name="Grimwood J."/>
            <person name="Chapman J.A."/>
            <person name="Shapiro H."/>
            <person name="Aerts A."/>
            <person name="Otillar R.P."/>
            <person name="Terry A.Y."/>
            <person name="Boore J.L."/>
            <person name="Simakov O."/>
            <person name="Marletaz F."/>
            <person name="Cho S.-J."/>
            <person name="Edsinger-Gonzales E."/>
            <person name="Havlak P."/>
            <person name="Kuo D.-H."/>
            <person name="Larsson T."/>
            <person name="Lv J."/>
            <person name="Arendt D."/>
            <person name="Savage R."/>
            <person name="Osoegawa K."/>
            <person name="de Jong P."/>
            <person name="Lindberg D.R."/>
            <person name="Seaver E.C."/>
            <person name="Weisblat D.A."/>
            <person name="Putnam N.H."/>
            <person name="Grigoriev I.V."/>
            <person name="Rokhsar D.S."/>
        </authorList>
    </citation>
    <scope>NUCLEOTIDE SEQUENCE</scope>
    <source>
        <strain evidence="3">I ESC-2004</strain>
    </source>
</reference>
<evidence type="ECO:0000313" key="2">
    <source>
        <dbReference type="EnsemblMetazoa" id="CapteP193007"/>
    </source>
</evidence>
<dbReference type="SUPFAM" id="SSF53335">
    <property type="entry name" value="S-adenosyl-L-methionine-dependent methyltransferases"/>
    <property type="match status" value="1"/>
</dbReference>
<dbReference type="InterPro" id="IPR029063">
    <property type="entry name" value="SAM-dependent_MTases_sf"/>
</dbReference>
<dbReference type="Proteomes" id="UP000014760">
    <property type="component" value="Unassembled WGS sequence"/>
</dbReference>
<reference evidence="1 3" key="2">
    <citation type="journal article" date="2013" name="Nature">
        <title>Insights into bilaterian evolution from three spiralian genomes.</title>
        <authorList>
            <person name="Simakov O."/>
            <person name="Marletaz F."/>
            <person name="Cho S.J."/>
            <person name="Edsinger-Gonzales E."/>
            <person name="Havlak P."/>
            <person name="Hellsten U."/>
            <person name="Kuo D.H."/>
            <person name="Larsson T."/>
            <person name="Lv J."/>
            <person name="Arendt D."/>
            <person name="Savage R."/>
            <person name="Osoegawa K."/>
            <person name="de Jong P."/>
            <person name="Grimwood J."/>
            <person name="Chapman J.A."/>
            <person name="Shapiro H."/>
            <person name="Aerts A."/>
            <person name="Otillar R.P."/>
            <person name="Terry A.Y."/>
            <person name="Boore J.L."/>
            <person name="Grigoriev I.V."/>
            <person name="Lindberg D.R."/>
            <person name="Seaver E.C."/>
            <person name="Weisblat D.A."/>
            <person name="Putnam N.H."/>
            <person name="Rokhsar D.S."/>
        </authorList>
    </citation>
    <scope>NUCLEOTIDE SEQUENCE</scope>
    <source>
        <strain evidence="1 3">I ESC-2004</strain>
    </source>
</reference>
<dbReference type="Gene3D" id="3.40.50.150">
    <property type="entry name" value="Vaccinia Virus protein VP39"/>
    <property type="match status" value="1"/>
</dbReference>
<dbReference type="EMBL" id="KB309449">
    <property type="protein sequence ID" value="ELT94381.1"/>
    <property type="molecule type" value="Genomic_DNA"/>
</dbReference>
<keyword evidence="3" id="KW-1185">Reference proteome</keyword>
<dbReference type="STRING" id="283909.R7TSC6"/>
<evidence type="ECO:0000313" key="3">
    <source>
        <dbReference type="Proteomes" id="UP000014760"/>
    </source>
</evidence>
<dbReference type="AlphaFoldDB" id="R7TSC6"/>
<protein>
    <submittedName>
        <fullName evidence="1 2">Uncharacterized protein</fullName>
    </submittedName>
</protein>